<dbReference type="PANTHER" id="PTHR11067">
    <property type="entry name" value="INOSINE TRIPHOSPHATE PYROPHOSPHATASE/HAM1 PROTEIN"/>
    <property type="match status" value="1"/>
</dbReference>
<evidence type="ECO:0000256" key="3">
    <source>
        <dbReference type="ARBA" id="ARBA00022723"/>
    </source>
</evidence>
<keyword evidence="7 10" id="KW-0546">Nucleotide metabolism</keyword>
<dbReference type="PATRIC" id="fig|1678841.3.peg.1162"/>
<dbReference type="EC" id="3.6.1.66" evidence="10"/>
<evidence type="ECO:0000313" key="13">
    <source>
        <dbReference type="Proteomes" id="UP000053091"/>
    </source>
</evidence>
<dbReference type="EMBL" id="DF968182">
    <property type="protein sequence ID" value="GAP42886.1"/>
    <property type="molecule type" value="Genomic_DNA"/>
</dbReference>
<keyword evidence="3 10" id="KW-0479">Metal-binding</keyword>
<gene>
    <name evidence="12" type="ORF">TBC1_111026</name>
</gene>
<protein>
    <recommendedName>
        <fullName evidence="10">dITP/XTP pyrophosphatase</fullName>
        <ecNumber evidence="10">3.6.1.66</ecNumber>
    </recommendedName>
    <alternativeName>
        <fullName evidence="10">Non-canonical purine NTP pyrophosphatase</fullName>
    </alternativeName>
    <alternativeName>
        <fullName evidence="10">Non-standard purine NTP pyrophosphatase</fullName>
    </alternativeName>
    <alternativeName>
        <fullName evidence="10">Nucleoside-triphosphate diphosphatase</fullName>
    </alternativeName>
    <alternativeName>
        <fullName evidence="10">Nucleoside-triphosphate pyrophosphatase</fullName>
        <shortName evidence="10">NTPase</shortName>
    </alternativeName>
</protein>
<evidence type="ECO:0000256" key="11">
    <source>
        <dbReference type="RuleBase" id="RU003781"/>
    </source>
</evidence>
<dbReference type="NCBIfam" id="NF011398">
    <property type="entry name" value="PRK14823.1"/>
    <property type="match status" value="1"/>
</dbReference>
<evidence type="ECO:0000256" key="6">
    <source>
        <dbReference type="ARBA" id="ARBA00022842"/>
    </source>
</evidence>
<dbReference type="STRING" id="1678841.TBC1_111026"/>
<dbReference type="Gene3D" id="3.90.950.10">
    <property type="match status" value="1"/>
</dbReference>
<dbReference type="RefSeq" id="WP_062039419.1">
    <property type="nucleotide sequence ID" value="NZ_DF968182.1"/>
</dbReference>
<dbReference type="OrthoDB" id="9807456at2"/>
<dbReference type="FunFam" id="3.90.950.10:FF:000001">
    <property type="entry name" value="dITP/XTP pyrophosphatase"/>
    <property type="match status" value="1"/>
</dbReference>
<evidence type="ECO:0000256" key="10">
    <source>
        <dbReference type="HAMAP-Rule" id="MF_01405"/>
    </source>
</evidence>
<dbReference type="GO" id="GO:0036220">
    <property type="term" value="F:ITP diphosphatase activity"/>
    <property type="evidence" value="ECO:0007669"/>
    <property type="project" value="UniProtKB-UniRule"/>
</dbReference>
<dbReference type="SUPFAM" id="SSF52972">
    <property type="entry name" value="ITPase-like"/>
    <property type="match status" value="1"/>
</dbReference>
<dbReference type="InterPro" id="IPR020922">
    <property type="entry name" value="dITP/XTP_pyrophosphatase"/>
</dbReference>
<keyword evidence="13" id="KW-1185">Reference proteome</keyword>
<comment type="caution">
    <text evidence="10">Lacks conserved residue(s) required for the propagation of feature annotation.</text>
</comment>
<comment type="subunit">
    <text evidence="2 10">Homodimer.</text>
</comment>
<keyword evidence="6 10" id="KW-0460">Magnesium</keyword>
<dbReference type="HAMAP" id="MF_01405">
    <property type="entry name" value="Non_canon_purine_NTPase"/>
    <property type="match status" value="1"/>
</dbReference>
<dbReference type="GO" id="GO:0046872">
    <property type="term" value="F:metal ion binding"/>
    <property type="evidence" value="ECO:0007669"/>
    <property type="project" value="UniProtKB-KW"/>
</dbReference>
<comment type="catalytic activity">
    <reaction evidence="9 10">
        <text>XTP + H2O = XMP + diphosphate + H(+)</text>
        <dbReference type="Rhea" id="RHEA:28610"/>
        <dbReference type="ChEBI" id="CHEBI:15377"/>
        <dbReference type="ChEBI" id="CHEBI:15378"/>
        <dbReference type="ChEBI" id="CHEBI:33019"/>
        <dbReference type="ChEBI" id="CHEBI:57464"/>
        <dbReference type="ChEBI" id="CHEBI:61314"/>
        <dbReference type="EC" id="3.6.1.66"/>
    </reaction>
</comment>
<dbReference type="Proteomes" id="UP000053091">
    <property type="component" value="Unassembled WGS sequence"/>
</dbReference>
<dbReference type="CDD" id="cd00515">
    <property type="entry name" value="HAM1"/>
    <property type="match status" value="1"/>
</dbReference>
<sequence length="190" mass="21123">MKSLVFATNNRHKLEEVSSILSGKYHLVTLNGINCHEDIPETSDTIEGNALMKARYVVEQYGYDCFADDTGLEVEALDGRPGVFSARYAGEGCSYDDNVTKLLHELNGQTNRKARFKTVIALIMGGKVHLFEGVINGNIIHERRGTSGFGYDPVFIPHGYDQTFAEMPPELKNTISHRALAVNKLAEFLK</sequence>
<comment type="catalytic activity">
    <reaction evidence="8 10">
        <text>dITP + H2O = dIMP + diphosphate + H(+)</text>
        <dbReference type="Rhea" id="RHEA:28342"/>
        <dbReference type="ChEBI" id="CHEBI:15377"/>
        <dbReference type="ChEBI" id="CHEBI:15378"/>
        <dbReference type="ChEBI" id="CHEBI:33019"/>
        <dbReference type="ChEBI" id="CHEBI:61194"/>
        <dbReference type="ChEBI" id="CHEBI:61382"/>
        <dbReference type="EC" id="3.6.1.66"/>
    </reaction>
</comment>
<evidence type="ECO:0000256" key="8">
    <source>
        <dbReference type="ARBA" id="ARBA00051875"/>
    </source>
</evidence>
<dbReference type="AlphaFoldDB" id="A0A0S7C0Q2"/>
<dbReference type="InterPro" id="IPR002637">
    <property type="entry name" value="RdgB/HAM1"/>
</dbReference>
<dbReference type="GO" id="GO:0017111">
    <property type="term" value="F:ribonucleoside triphosphate phosphatase activity"/>
    <property type="evidence" value="ECO:0007669"/>
    <property type="project" value="InterPro"/>
</dbReference>
<evidence type="ECO:0000256" key="5">
    <source>
        <dbReference type="ARBA" id="ARBA00022801"/>
    </source>
</evidence>
<feature type="binding site" evidence="10">
    <location>
        <begin position="177"/>
        <end position="178"/>
    </location>
    <ligand>
        <name>substrate</name>
    </ligand>
</feature>
<evidence type="ECO:0000256" key="9">
    <source>
        <dbReference type="ARBA" id="ARBA00052017"/>
    </source>
</evidence>
<keyword evidence="4 10" id="KW-0547">Nucleotide-binding</keyword>
<dbReference type="Pfam" id="PF01725">
    <property type="entry name" value="Ham1p_like"/>
    <property type="match status" value="1"/>
</dbReference>
<dbReference type="GO" id="GO:0035870">
    <property type="term" value="F:dITP diphosphatase activity"/>
    <property type="evidence" value="ECO:0007669"/>
    <property type="project" value="UniProtKB-UniRule"/>
</dbReference>
<evidence type="ECO:0000256" key="1">
    <source>
        <dbReference type="ARBA" id="ARBA00008023"/>
    </source>
</evidence>
<keyword evidence="5 10" id="KW-0378">Hydrolase</keyword>
<evidence type="ECO:0000256" key="2">
    <source>
        <dbReference type="ARBA" id="ARBA00011738"/>
    </source>
</evidence>
<feature type="binding site" evidence="10">
    <location>
        <position position="172"/>
    </location>
    <ligand>
        <name>substrate</name>
    </ligand>
</feature>
<comment type="function">
    <text evidence="10">Pyrophosphatase that catalyzes the hydrolysis of nucleoside triphosphates to their monophosphate derivatives, with a high preference for the non-canonical purine nucleotides XTP (xanthosine triphosphate), dITP (deoxyinosine triphosphate) and ITP. Seems to function as a house-cleaning enzyme that removes non-canonical purine nucleotides from the nucleotide pool, thus preventing their incorporation into DNA/RNA and avoiding chromosomal lesions.</text>
</comment>
<reference evidence="12" key="1">
    <citation type="journal article" date="2015" name="Genome Announc.">
        <title>Draft Genome Sequence of Bacteroidales Strain TBC1, a Novel Isolate from a Methanogenic Wastewater Treatment System.</title>
        <authorList>
            <person name="Tourlousse D.M."/>
            <person name="Matsuura N."/>
            <person name="Sun L."/>
            <person name="Toyonaga M."/>
            <person name="Kuroda K."/>
            <person name="Ohashi A."/>
            <person name="Cruz R."/>
            <person name="Yamaguchi T."/>
            <person name="Sekiguchi Y."/>
        </authorList>
    </citation>
    <scope>NUCLEOTIDE SEQUENCE [LARGE SCALE GENOMIC DNA]</scope>
    <source>
        <strain evidence="12">TBC1</strain>
    </source>
</reference>
<feature type="active site" description="Proton acceptor" evidence="10">
    <location>
        <position position="69"/>
    </location>
</feature>
<feature type="binding site" evidence="10">
    <location>
        <position position="69"/>
    </location>
    <ligand>
        <name>Mg(2+)</name>
        <dbReference type="ChEBI" id="CHEBI:18420"/>
    </ligand>
</feature>
<evidence type="ECO:0000256" key="4">
    <source>
        <dbReference type="ARBA" id="ARBA00022741"/>
    </source>
</evidence>
<comment type="catalytic activity">
    <reaction evidence="10">
        <text>ITP + H2O = IMP + diphosphate + H(+)</text>
        <dbReference type="Rhea" id="RHEA:29399"/>
        <dbReference type="ChEBI" id="CHEBI:15377"/>
        <dbReference type="ChEBI" id="CHEBI:15378"/>
        <dbReference type="ChEBI" id="CHEBI:33019"/>
        <dbReference type="ChEBI" id="CHEBI:58053"/>
        <dbReference type="ChEBI" id="CHEBI:61402"/>
        <dbReference type="EC" id="3.6.1.66"/>
    </reaction>
</comment>
<dbReference type="GO" id="GO:0036222">
    <property type="term" value="F:XTP diphosphatase activity"/>
    <property type="evidence" value="ECO:0007669"/>
    <property type="project" value="UniProtKB-UniRule"/>
</dbReference>
<evidence type="ECO:0000256" key="7">
    <source>
        <dbReference type="ARBA" id="ARBA00023080"/>
    </source>
</evidence>
<dbReference type="GO" id="GO:0009117">
    <property type="term" value="P:nucleotide metabolic process"/>
    <property type="evidence" value="ECO:0007669"/>
    <property type="project" value="UniProtKB-KW"/>
</dbReference>
<comment type="cofactor">
    <cofactor evidence="10">
        <name>Mg(2+)</name>
        <dbReference type="ChEBI" id="CHEBI:18420"/>
    </cofactor>
    <text evidence="10">Binds 1 Mg(2+) ion per subunit.</text>
</comment>
<feature type="binding site" evidence="10">
    <location>
        <begin position="149"/>
        <end position="152"/>
    </location>
    <ligand>
        <name>substrate</name>
    </ligand>
</feature>
<dbReference type="NCBIfam" id="TIGR00042">
    <property type="entry name" value="RdgB/HAM1 family non-canonical purine NTP pyrophosphatase"/>
    <property type="match status" value="1"/>
</dbReference>
<dbReference type="GO" id="GO:0000166">
    <property type="term" value="F:nucleotide binding"/>
    <property type="evidence" value="ECO:0007669"/>
    <property type="project" value="UniProtKB-KW"/>
</dbReference>
<comment type="similarity">
    <text evidence="1 10 11">Belongs to the HAM1 NTPase family.</text>
</comment>
<dbReference type="PANTHER" id="PTHR11067:SF9">
    <property type="entry name" value="INOSINE TRIPHOSPHATE PYROPHOSPHATASE"/>
    <property type="match status" value="1"/>
</dbReference>
<dbReference type="InterPro" id="IPR029001">
    <property type="entry name" value="ITPase-like_fam"/>
</dbReference>
<feature type="binding site" evidence="10">
    <location>
        <position position="70"/>
    </location>
    <ligand>
        <name>substrate</name>
    </ligand>
</feature>
<proteinExistence type="inferred from homology"/>
<name>A0A0S7C0Q2_9BACT</name>
<feature type="binding site" evidence="10">
    <location>
        <begin position="8"/>
        <end position="13"/>
    </location>
    <ligand>
        <name>substrate</name>
    </ligand>
</feature>
<dbReference type="GO" id="GO:0005829">
    <property type="term" value="C:cytosol"/>
    <property type="evidence" value="ECO:0007669"/>
    <property type="project" value="TreeGrafter"/>
</dbReference>
<accession>A0A0S7C0Q2</accession>
<dbReference type="GO" id="GO:0009146">
    <property type="term" value="P:purine nucleoside triphosphate catabolic process"/>
    <property type="evidence" value="ECO:0007669"/>
    <property type="project" value="UniProtKB-UniRule"/>
</dbReference>
<organism evidence="12">
    <name type="scientific">Lentimicrobium saccharophilum</name>
    <dbReference type="NCBI Taxonomy" id="1678841"/>
    <lineage>
        <taxon>Bacteria</taxon>
        <taxon>Pseudomonadati</taxon>
        <taxon>Bacteroidota</taxon>
        <taxon>Bacteroidia</taxon>
        <taxon>Bacteroidales</taxon>
        <taxon>Lentimicrobiaceae</taxon>
        <taxon>Lentimicrobium</taxon>
    </lineage>
</organism>
<evidence type="ECO:0000313" key="12">
    <source>
        <dbReference type="EMBL" id="GAP42886.1"/>
    </source>
</evidence>